<dbReference type="EMBL" id="SDMP01000003">
    <property type="protein sequence ID" value="RYR70409.1"/>
    <property type="molecule type" value="Genomic_DNA"/>
</dbReference>
<proteinExistence type="inferred from homology"/>
<feature type="domain" description="Alpha-carbonic anhydrase" evidence="7">
    <location>
        <begin position="34"/>
        <end position="272"/>
    </location>
</feature>
<dbReference type="CDD" id="cd03124">
    <property type="entry name" value="alpha_CA_prokaryotic_like"/>
    <property type="match status" value="1"/>
</dbReference>
<organism evidence="8 9">
    <name type="scientific">Arachis hypogaea</name>
    <name type="common">Peanut</name>
    <dbReference type="NCBI Taxonomy" id="3818"/>
    <lineage>
        <taxon>Eukaryota</taxon>
        <taxon>Viridiplantae</taxon>
        <taxon>Streptophyta</taxon>
        <taxon>Embryophyta</taxon>
        <taxon>Tracheophyta</taxon>
        <taxon>Spermatophyta</taxon>
        <taxon>Magnoliopsida</taxon>
        <taxon>eudicotyledons</taxon>
        <taxon>Gunneridae</taxon>
        <taxon>Pentapetalae</taxon>
        <taxon>rosids</taxon>
        <taxon>fabids</taxon>
        <taxon>Fabales</taxon>
        <taxon>Fabaceae</taxon>
        <taxon>Papilionoideae</taxon>
        <taxon>50 kb inversion clade</taxon>
        <taxon>dalbergioids sensu lato</taxon>
        <taxon>Dalbergieae</taxon>
        <taxon>Pterocarpus clade</taxon>
        <taxon>Arachis</taxon>
    </lineage>
</organism>
<accession>A0A445E4U7</accession>
<dbReference type="InterPro" id="IPR023561">
    <property type="entry name" value="Carbonic_anhydrase_a-class"/>
</dbReference>
<reference evidence="8 9" key="1">
    <citation type="submission" date="2019-01" db="EMBL/GenBank/DDBJ databases">
        <title>Sequencing of cultivated peanut Arachis hypogaea provides insights into genome evolution and oil improvement.</title>
        <authorList>
            <person name="Chen X."/>
        </authorList>
    </citation>
    <scope>NUCLEOTIDE SEQUENCE [LARGE SCALE GENOMIC DNA]</scope>
    <source>
        <strain evidence="9">cv. Fuhuasheng</strain>
        <tissue evidence="8">Leaves</tissue>
    </source>
</reference>
<keyword evidence="9" id="KW-1185">Reference proteome</keyword>
<evidence type="ECO:0000256" key="3">
    <source>
        <dbReference type="ARBA" id="ARBA00006365"/>
    </source>
</evidence>
<evidence type="ECO:0000313" key="9">
    <source>
        <dbReference type="Proteomes" id="UP000289738"/>
    </source>
</evidence>
<dbReference type="Pfam" id="PF00194">
    <property type="entry name" value="Carb_anhydrase"/>
    <property type="match status" value="1"/>
</dbReference>
<evidence type="ECO:0000256" key="6">
    <source>
        <dbReference type="SAM" id="SignalP"/>
    </source>
</evidence>
<evidence type="ECO:0000256" key="2">
    <source>
        <dbReference type="ARBA" id="ARBA00004470"/>
    </source>
</evidence>
<dbReference type="GO" id="GO:0009570">
    <property type="term" value="C:chloroplast stroma"/>
    <property type="evidence" value="ECO:0007669"/>
    <property type="project" value="UniProtKB-SubCell"/>
</dbReference>
<feature type="region of interest" description="Disordered" evidence="5">
    <location>
        <begin position="253"/>
        <end position="275"/>
    </location>
</feature>
<dbReference type="SUPFAM" id="SSF51069">
    <property type="entry name" value="Carbonic anhydrase"/>
    <property type="match status" value="1"/>
</dbReference>
<dbReference type="GO" id="GO:0004089">
    <property type="term" value="F:carbonate dehydratase activity"/>
    <property type="evidence" value="ECO:0007669"/>
    <property type="project" value="UniProtKB-EC"/>
</dbReference>
<dbReference type="GO" id="GO:0008270">
    <property type="term" value="F:zinc ion binding"/>
    <property type="evidence" value="ECO:0007669"/>
    <property type="project" value="InterPro"/>
</dbReference>
<dbReference type="Gene3D" id="3.10.200.10">
    <property type="entry name" value="Alpha carbonic anhydrase"/>
    <property type="match status" value="1"/>
</dbReference>
<comment type="function">
    <text evidence="1">Reversible hydration of carbon dioxide.</text>
</comment>
<dbReference type="AlphaFoldDB" id="A0A445E4U7"/>
<protein>
    <recommendedName>
        <fullName evidence="7">Alpha-carbonic anhydrase domain-containing protein</fullName>
    </recommendedName>
</protein>
<comment type="subcellular location">
    <subcellularLocation>
        <location evidence="2">Plastid</location>
        <location evidence="2">Chloroplast stroma</location>
    </subcellularLocation>
</comment>
<dbReference type="GO" id="GO:0006730">
    <property type="term" value="P:one-carbon metabolic process"/>
    <property type="evidence" value="ECO:0007669"/>
    <property type="project" value="TreeGrafter"/>
</dbReference>
<feature type="compositionally biased region" description="Polar residues" evidence="5">
    <location>
        <begin position="253"/>
        <end position="268"/>
    </location>
</feature>
<keyword evidence="6" id="KW-0732">Signal</keyword>
<evidence type="ECO:0000256" key="1">
    <source>
        <dbReference type="ARBA" id="ARBA00002904"/>
    </source>
</evidence>
<comment type="catalytic activity">
    <reaction evidence="4">
        <text>hydrogencarbonate + H(+) = CO2 + H2O</text>
        <dbReference type="Rhea" id="RHEA:10748"/>
        <dbReference type="ChEBI" id="CHEBI:15377"/>
        <dbReference type="ChEBI" id="CHEBI:15378"/>
        <dbReference type="ChEBI" id="CHEBI:16526"/>
        <dbReference type="ChEBI" id="CHEBI:17544"/>
        <dbReference type="EC" id="4.2.1.1"/>
    </reaction>
</comment>
<dbReference type="OrthoDB" id="429145at2759"/>
<dbReference type="PANTHER" id="PTHR18952:SF208">
    <property type="entry name" value="CARBONIC ANHYDRASE XA-RELATED"/>
    <property type="match status" value="1"/>
</dbReference>
<evidence type="ECO:0000256" key="4">
    <source>
        <dbReference type="ARBA" id="ARBA00048348"/>
    </source>
</evidence>
<dbReference type="InterPro" id="IPR001148">
    <property type="entry name" value="CA_dom"/>
</dbReference>
<dbReference type="PROSITE" id="PS51144">
    <property type="entry name" value="ALPHA_CA_2"/>
    <property type="match status" value="1"/>
</dbReference>
<feature type="signal peptide" evidence="6">
    <location>
        <begin position="1"/>
        <end position="26"/>
    </location>
</feature>
<feature type="chain" id="PRO_5019503127" description="Alpha-carbonic anhydrase domain-containing protein" evidence="6">
    <location>
        <begin position="27"/>
        <end position="275"/>
    </location>
</feature>
<dbReference type="Gramene" id="arahy.Tifrunner.gnm2.ann2.Ah03g016500.1">
    <property type="protein sequence ID" value="arahy.Tifrunner.gnm2.ann2.Ah03g016500.1-CDS"/>
    <property type="gene ID" value="arahy.Tifrunner.gnm2.ann2.Ah03g016500"/>
</dbReference>
<evidence type="ECO:0000259" key="7">
    <source>
        <dbReference type="PROSITE" id="PS51144"/>
    </source>
</evidence>
<dbReference type="InterPro" id="IPR041891">
    <property type="entry name" value="Alpha_CA_prokaryot-like"/>
</dbReference>
<dbReference type="SMART" id="SM01057">
    <property type="entry name" value="Carb_anhydrase"/>
    <property type="match status" value="1"/>
</dbReference>
<dbReference type="SMR" id="A0A445E4U7"/>
<dbReference type="STRING" id="3818.A0A445E4U7"/>
<dbReference type="InterPro" id="IPR036398">
    <property type="entry name" value="CA_dom_sf"/>
</dbReference>
<sequence>MEKFSSKFFICILFAALLLQYSPARSQELFEDEDEYNYDENSDRGPSHWGNIKPEWRTCKTGRMQSPIDLNKKRLQLAKLGPLNLNYNPSNATLKKNIYEIELLFLDPTSSLTINGTRYILQNLHWHIPSEHTINGRRLDLEVHLVHVHQTPTTNLTAVIGILFKTGSRTDPLLVLLEEDLKALSGLSVGANRSVGVFDPSVINIERDLYYRYMGSLTTPPCTENVTWTILKRVRKVRGDQIKLLQNAVADDSNGNARPIQPTNNRKVQLNKEYN</sequence>
<comment type="caution">
    <text evidence="8">The sequence shown here is derived from an EMBL/GenBank/DDBJ whole genome shotgun (WGS) entry which is preliminary data.</text>
</comment>
<comment type="similarity">
    <text evidence="3">Belongs to the alpha-class carbonic anhydrase family.</text>
</comment>
<dbReference type="Proteomes" id="UP000289738">
    <property type="component" value="Chromosome A03"/>
</dbReference>
<evidence type="ECO:0000313" key="8">
    <source>
        <dbReference type="EMBL" id="RYR70409.1"/>
    </source>
</evidence>
<dbReference type="PANTHER" id="PTHR18952">
    <property type="entry name" value="CARBONIC ANHYDRASE"/>
    <property type="match status" value="1"/>
</dbReference>
<evidence type="ECO:0000256" key="5">
    <source>
        <dbReference type="SAM" id="MobiDB-lite"/>
    </source>
</evidence>
<name>A0A445E4U7_ARAHY</name>
<gene>
    <name evidence="8" type="ORF">Ahy_A03g016900</name>
</gene>